<dbReference type="OrthoDB" id="9945820at2"/>
<feature type="signal peptide" evidence="1">
    <location>
        <begin position="1"/>
        <end position="19"/>
    </location>
</feature>
<sequence>MKYLFLFLFCMGLYVTVMAQQRKKTTVAAVAQPSSPSSLCPHLIYLDTLDIDVPVKALKDTFSLPQADGHYLKIYASDCQGTLFVEQRISTSHRLIFKGYYKAVPEPSTLSHHIIDPVTGEERFSERTVFVPLKTGTWQYFGPAGTVNEELDYDNGHLTDTRSMGDY</sequence>
<evidence type="ECO:0008006" key="4">
    <source>
        <dbReference type="Google" id="ProtNLM"/>
    </source>
</evidence>
<protein>
    <recommendedName>
        <fullName evidence="4">MORN repeat variant</fullName>
    </recommendedName>
</protein>
<accession>A0A1C4CFD5</accession>
<dbReference type="RefSeq" id="WP_123891725.1">
    <property type="nucleotide sequence ID" value="NZ_FMAR01000004.1"/>
</dbReference>
<gene>
    <name evidence="2" type="ORF">GA0116948_104102</name>
</gene>
<name>A0A1C4CFD5_9BACT</name>
<dbReference type="Proteomes" id="UP000242818">
    <property type="component" value="Unassembled WGS sequence"/>
</dbReference>
<keyword evidence="3" id="KW-1185">Reference proteome</keyword>
<evidence type="ECO:0000313" key="3">
    <source>
        <dbReference type="Proteomes" id="UP000242818"/>
    </source>
</evidence>
<feature type="chain" id="PRO_5008689906" description="MORN repeat variant" evidence="1">
    <location>
        <begin position="20"/>
        <end position="167"/>
    </location>
</feature>
<proteinExistence type="predicted"/>
<dbReference type="AlphaFoldDB" id="A0A1C4CFD5"/>
<evidence type="ECO:0000256" key="1">
    <source>
        <dbReference type="SAM" id="SignalP"/>
    </source>
</evidence>
<evidence type="ECO:0000313" key="2">
    <source>
        <dbReference type="EMBL" id="SCC17877.1"/>
    </source>
</evidence>
<reference evidence="2 3" key="1">
    <citation type="submission" date="2016-08" db="EMBL/GenBank/DDBJ databases">
        <authorList>
            <person name="Seilhamer J.J."/>
        </authorList>
    </citation>
    <scope>NUCLEOTIDE SEQUENCE [LARGE SCALE GENOMIC DNA]</scope>
    <source>
        <strain evidence="2 3">A37T2</strain>
    </source>
</reference>
<dbReference type="STRING" id="1335309.GA0116948_104102"/>
<organism evidence="2 3">
    <name type="scientific">Chitinophaga costaii</name>
    <dbReference type="NCBI Taxonomy" id="1335309"/>
    <lineage>
        <taxon>Bacteria</taxon>
        <taxon>Pseudomonadati</taxon>
        <taxon>Bacteroidota</taxon>
        <taxon>Chitinophagia</taxon>
        <taxon>Chitinophagales</taxon>
        <taxon>Chitinophagaceae</taxon>
        <taxon>Chitinophaga</taxon>
    </lineage>
</organism>
<keyword evidence="1" id="KW-0732">Signal</keyword>
<dbReference type="EMBL" id="FMAR01000004">
    <property type="protein sequence ID" value="SCC17877.1"/>
    <property type="molecule type" value="Genomic_DNA"/>
</dbReference>